<organism evidence="1 2">
    <name type="scientific">Faecalibacterium langellae</name>
    <dbReference type="NCBI Taxonomy" id="3435293"/>
    <lineage>
        <taxon>Bacteria</taxon>
        <taxon>Bacillati</taxon>
        <taxon>Bacillota</taxon>
        <taxon>Clostridia</taxon>
        <taxon>Eubacteriales</taxon>
        <taxon>Oscillospiraceae</taxon>
        <taxon>Faecalibacterium</taxon>
    </lineage>
</organism>
<dbReference type="EMBL" id="NMTR01000004">
    <property type="protein sequence ID" value="PDX62172.1"/>
    <property type="molecule type" value="Genomic_DNA"/>
</dbReference>
<gene>
    <name evidence="1" type="ORF">CGS49_01900</name>
</gene>
<comment type="caution">
    <text evidence="1">The sequence shown here is derived from an EMBL/GenBank/DDBJ whole genome shotgun (WGS) entry which is preliminary data.</text>
</comment>
<evidence type="ECO:0000313" key="2">
    <source>
        <dbReference type="Proteomes" id="UP000220959"/>
    </source>
</evidence>
<dbReference type="Proteomes" id="UP000220959">
    <property type="component" value="Unassembled WGS sequence"/>
</dbReference>
<accession>A0ACC9D2A9</accession>
<keyword evidence="2" id="KW-1185">Reference proteome</keyword>
<evidence type="ECO:0000313" key="1">
    <source>
        <dbReference type="EMBL" id="PDX62172.1"/>
    </source>
</evidence>
<protein>
    <submittedName>
        <fullName evidence="1">Uncharacterized protein</fullName>
    </submittedName>
</protein>
<proteinExistence type="predicted"/>
<name>A0ACC9D2A9_9FIRM</name>
<reference evidence="1 2" key="1">
    <citation type="journal article" date="2017" name="Front. Microbiol.">
        <title>New Insights into the Diversity of the Genus Faecalibacterium.</title>
        <authorList>
            <person name="Benevides L."/>
            <person name="Burman S."/>
            <person name="Martin R."/>
            <person name="Robert V."/>
            <person name="Thomas M."/>
            <person name="Miquel S."/>
            <person name="Chain F."/>
            <person name="Sokol H."/>
            <person name="Bermudez-Humaran L.G."/>
            <person name="Morrison M."/>
            <person name="Langella P."/>
            <person name="Azevedo V.A."/>
            <person name="Chatel J.M."/>
            <person name="Soares S."/>
        </authorList>
    </citation>
    <scope>NUCLEOTIDE SEQUENCE [LARGE SCALE GENOMIC DNA]</scope>
    <source>
        <strain evidence="2">CNCM I-4541</strain>
    </source>
</reference>
<sequence>MIYGNPLLLVQSGLGNLLVTRDLLAPELEPGVRFLPLDPPLETHYMLVWKKNATLTKPAERFLSMLTG</sequence>